<dbReference type="Proteomes" id="UP000774570">
    <property type="component" value="Unassembled WGS sequence"/>
</dbReference>
<reference evidence="2 3" key="1">
    <citation type="submission" date="2021-07" db="EMBL/GenBank/DDBJ databases">
        <title>Actinomadura sp. PM05-2 isolated from lichen.</title>
        <authorList>
            <person name="Somphong A."/>
            <person name="Phongsopitanun W."/>
            <person name="Tanasupawat S."/>
            <person name="Peongsungnone V."/>
        </authorList>
    </citation>
    <scope>NUCLEOTIDE SEQUENCE [LARGE SCALE GENOMIC DNA]</scope>
    <source>
        <strain evidence="2 3">PM05-2</strain>
    </source>
</reference>
<gene>
    <name evidence="2" type="ORF">K1Y72_00500</name>
</gene>
<feature type="domain" description="PspA-associated" evidence="1">
    <location>
        <begin position="1"/>
        <end position="92"/>
    </location>
</feature>
<name>A0ABS7FKE2_9ACTN</name>
<accession>A0ABS7FKE2</accession>
<dbReference type="Pfam" id="PF22743">
    <property type="entry name" value="PspAA"/>
    <property type="match status" value="1"/>
</dbReference>
<protein>
    <recommendedName>
        <fullName evidence="1">PspA-associated domain-containing protein</fullName>
    </recommendedName>
</protein>
<sequence length="92" mass="9857">MIVRIMGEGQYDVADDDLNALNTLDDELESAIGTGDETAFRAALHGLLEDVRRVGKPVAPDSLVPSELILPPVDADIDEVKNMLGDEGLIPD</sequence>
<evidence type="ECO:0000313" key="3">
    <source>
        <dbReference type="Proteomes" id="UP000774570"/>
    </source>
</evidence>
<dbReference type="InterPro" id="IPR054437">
    <property type="entry name" value="PspA-assoc_dom"/>
</dbReference>
<dbReference type="RefSeq" id="WP_220162114.1">
    <property type="nucleotide sequence ID" value="NZ_JAIBOA010000001.1"/>
</dbReference>
<dbReference type="EMBL" id="JAIBOA010000001">
    <property type="protein sequence ID" value="MBW8480826.1"/>
    <property type="molecule type" value="Genomic_DNA"/>
</dbReference>
<proteinExistence type="predicted"/>
<evidence type="ECO:0000313" key="2">
    <source>
        <dbReference type="EMBL" id="MBW8480826.1"/>
    </source>
</evidence>
<comment type="caution">
    <text evidence="2">The sequence shown here is derived from an EMBL/GenBank/DDBJ whole genome shotgun (WGS) entry which is preliminary data.</text>
</comment>
<evidence type="ECO:0000259" key="1">
    <source>
        <dbReference type="Pfam" id="PF22743"/>
    </source>
</evidence>
<organism evidence="2 3">
    <name type="scientific">Actinomadura parmotrematis</name>
    <dbReference type="NCBI Taxonomy" id="2864039"/>
    <lineage>
        <taxon>Bacteria</taxon>
        <taxon>Bacillati</taxon>
        <taxon>Actinomycetota</taxon>
        <taxon>Actinomycetes</taxon>
        <taxon>Streptosporangiales</taxon>
        <taxon>Thermomonosporaceae</taxon>
        <taxon>Actinomadura</taxon>
    </lineage>
</organism>
<keyword evidence="3" id="KW-1185">Reference proteome</keyword>